<dbReference type="InterPro" id="IPR037038">
    <property type="entry name" value="HepT-like_sf"/>
</dbReference>
<evidence type="ECO:0000256" key="3">
    <source>
        <dbReference type="ARBA" id="ARBA00022801"/>
    </source>
</evidence>
<name>A0A1G2MLI2_9BACT</name>
<organism evidence="5 6">
    <name type="scientific">Candidatus Taylorbacteria bacterium RIFCSPHIGHO2_02_FULL_44_12</name>
    <dbReference type="NCBI Taxonomy" id="1802308"/>
    <lineage>
        <taxon>Bacteria</taxon>
        <taxon>Candidatus Tayloriibacteriota</taxon>
    </lineage>
</organism>
<dbReference type="InterPro" id="IPR008201">
    <property type="entry name" value="HepT-like"/>
</dbReference>
<dbReference type="NCBIfam" id="NF047751">
    <property type="entry name" value="HepT_toxin"/>
    <property type="match status" value="1"/>
</dbReference>
<dbReference type="Proteomes" id="UP000178413">
    <property type="component" value="Unassembled WGS sequence"/>
</dbReference>
<reference evidence="5 6" key="1">
    <citation type="journal article" date="2016" name="Nat. Commun.">
        <title>Thousands of microbial genomes shed light on interconnected biogeochemical processes in an aquifer system.</title>
        <authorList>
            <person name="Anantharaman K."/>
            <person name="Brown C.T."/>
            <person name="Hug L.A."/>
            <person name="Sharon I."/>
            <person name="Castelle C.J."/>
            <person name="Probst A.J."/>
            <person name="Thomas B.C."/>
            <person name="Singh A."/>
            <person name="Wilkins M.J."/>
            <person name="Karaoz U."/>
            <person name="Brodie E.L."/>
            <person name="Williams K.H."/>
            <person name="Hubbard S.S."/>
            <person name="Banfield J.F."/>
        </authorList>
    </citation>
    <scope>NUCLEOTIDE SEQUENCE [LARGE SCALE GENOMIC DNA]</scope>
</reference>
<protein>
    <recommendedName>
        <fullName evidence="7">DUF86 domain-containing protein</fullName>
    </recommendedName>
</protein>
<dbReference type="STRING" id="1802308.A3D50_00580"/>
<dbReference type="Gene3D" id="1.20.120.580">
    <property type="entry name" value="bsu32300-like"/>
    <property type="match status" value="1"/>
</dbReference>
<dbReference type="EMBL" id="MHRM01000001">
    <property type="protein sequence ID" value="OHA24698.1"/>
    <property type="molecule type" value="Genomic_DNA"/>
</dbReference>
<proteinExistence type="inferred from homology"/>
<dbReference type="PANTHER" id="PTHR33397">
    <property type="entry name" value="UPF0331 PROTEIN YUTE"/>
    <property type="match status" value="1"/>
</dbReference>
<dbReference type="Pfam" id="PF01934">
    <property type="entry name" value="HepT-like"/>
    <property type="match status" value="1"/>
</dbReference>
<sequence>MKDDLKLPAIERYFQLAVDLMIDINIHILREGKLGAPDDLQSTFVALGECKVLENEFAKRIAPIVGARNMLVHRYEKLDKEMFLRNLKNHFSDFKTYMIQIDSYIKKTA</sequence>
<evidence type="ECO:0000256" key="2">
    <source>
        <dbReference type="ARBA" id="ARBA00022722"/>
    </source>
</evidence>
<accession>A0A1G2MLI2</accession>
<keyword evidence="1" id="KW-1277">Toxin-antitoxin system</keyword>
<dbReference type="InterPro" id="IPR052379">
    <property type="entry name" value="Type_VII_TA_RNase"/>
</dbReference>
<dbReference type="GO" id="GO:0110001">
    <property type="term" value="C:toxin-antitoxin complex"/>
    <property type="evidence" value="ECO:0007669"/>
    <property type="project" value="InterPro"/>
</dbReference>
<evidence type="ECO:0000256" key="4">
    <source>
        <dbReference type="ARBA" id="ARBA00024207"/>
    </source>
</evidence>
<keyword evidence="3" id="KW-0378">Hydrolase</keyword>
<comment type="similarity">
    <text evidence="4">Belongs to the HepT RNase toxin family.</text>
</comment>
<gene>
    <name evidence="5" type="ORF">A3D50_00580</name>
</gene>
<evidence type="ECO:0000313" key="5">
    <source>
        <dbReference type="EMBL" id="OHA24698.1"/>
    </source>
</evidence>
<evidence type="ECO:0000313" key="6">
    <source>
        <dbReference type="Proteomes" id="UP000178413"/>
    </source>
</evidence>
<evidence type="ECO:0000256" key="1">
    <source>
        <dbReference type="ARBA" id="ARBA00022649"/>
    </source>
</evidence>
<evidence type="ECO:0008006" key="7">
    <source>
        <dbReference type="Google" id="ProtNLM"/>
    </source>
</evidence>
<dbReference type="GO" id="GO:0016787">
    <property type="term" value="F:hydrolase activity"/>
    <property type="evidence" value="ECO:0007669"/>
    <property type="project" value="UniProtKB-KW"/>
</dbReference>
<comment type="caution">
    <text evidence="5">The sequence shown here is derived from an EMBL/GenBank/DDBJ whole genome shotgun (WGS) entry which is preliminary data.</text>
</comment>
<dbReference type="PANTHER" id="PTHR33397:SF3">
    <property type="entry name" value="MRNA NUCLEASE HEPT"/>
    <property type="match status" value="1"/>
</dbReference>
<keyword evidence="2" id="KW-0540">Nuclease</keyword>
<dbReference type="GO" id="GO:0004540">
    <property type="term" value="F:RNA nuclease activity"/>
    <property type="evidence" value="ECO:0007669"/>
    <property type="project" value="InterPro"/>
</dbReference>
<dbReference type="AlphaFoldDB" id="A0A1G2MLI2"/>